<sequence>MEMKTMVSCMILSKKETLASTKTSFNSSFCDANRSTHQLYVKAGEINATCEADSKNRTAYVYKVHTDIGGISNEAGDICCLAIKIHLVKLLHLHILCICFLRPAADA</sequence>
<dbReference type="EMBL" id="JBCGBO010000004">
    <property type="protein sequence ID" value="KAK9208290.1"/>
    <property type="molecule type" value="Genomic_DNA"/>
</dbReference>
<keyword evidence="2" id="KW-1185">Reference proteome</keyword>
<proteinExistence type="predicted"/>
<reference evidence="1 2" key="1">
    <citation type="submission" date="2024-05" db="EMBL/GenBank/DDBJ databases">
        <title>Haplotype-resolved chromosome-level genome assembly of Huyou (Citrus changshanensis).</title>
        <authorList>
            <person name="Miao C."/>
            <person name="Chen W."/>
            <person name="Wu Y."/>
            <person name="Wang L."/>
            <person name="Zhao S."/>
            <person name="Grierson D."/>
            <person name="Xu C."/>
            <person name="Chen K."/>
        </authorList>
    </citation>
    <scope>NUCLEOTIDE SEQUENCE [LARGE SCALE GENOMIC DNA]</scope>
    <source>
        <strain evidence="1">01-14</strain>
        <tissue evidence="1">Leaf</tissue>
    </source>
</reference>
<gene>
    <name evidence="1" type="ORF">WN944_000644</name>
</gene>
<evidence type="ECO:0000313" key="2">
    <source>
        <dbReference type="Proteomes" id="UP001428341"/>
    </source>
</evidence>
<comment type="caution">
    <text evidence="1">The sequence shown here is derived from an EMBL/GenBank/DDBJ whole genome shotgun (WGS) entry which is preliminary data.</text>
</comment>
<organism evidence="1 2">
    <name type="scientific">Citrus x changshan-huyou</name>
    <dbReference type="NCBI Taxonomy" id="2935761"/>
    <lineage>
        <taxon>Eukaryota</taxon>
        <taxon>Viridiplantae</taxon>
        <taxon>Streptophyta</taxon>
        <taxon>Embryophyta</taxon>
        <taxon>Tracheophyta</taxon>
        <taxon>Spermatophyta</taxon>
        <taxon>Magnoliopsida</taxon>
        <taxon>eudicotyledons</taxon>
        <taxon>Gunneridae</taxon>
        <taxon>Pentapetalae</taxon>
        <taxon>rosids</taxon>
        <taxon>malvids</taxon>
        <taxon>Sapindales</taxon>
        <taxon>Rutaceae</taxon>
        <taxon>Aurantioideae</taxon>
        <taxon>Citrus</taxon>
    </lineage>
</organism>
<accession>A0AAP0MDA3</accession>
<name>A0AAP0MDA3_9ROSI</name>
<dbReference type="AlphaFoldDB" id="A0AAP0MDA3"/>
<dbReference type="Proteomes" id="UP001428341">
    <property type="component" value="Unassembled WGS sequence"/>
</dbReference>
<protein>
    <submittedName>
        <fullName evidence="1">Uncharacterized protein</fullName>
    </submittedName>
</protein>
<evidence type="ECO:0000313" key="1">
    <source>
        <dbReference type="EMBL" id="KAK9208290.1"/>
    </source>
</evidence>